<feature type="domain" description="C2H2-type" evidence="4">
    <location>
        <begin position="566"/>
        <end position="590"/>
    </location>
</feature>
<name>A0A6J5VL64_PRUAR</name>
<evidence type="ECO:0000256" key="2">
    <source>
        <dbReference type="SAM" id="MobiDB-lite"/>
    </source>
</evidence>
<dbReference type="PANTHER" id="PTHR47487:SF8">
    <property type="entry name" value="OS08G0270900 PROTEIN"/>
    <property type="match status" value="1"/>
</dbReference>
<feature type="transmembrane region" description="Helical" evidence="3">
    <location>
        <begin position="161"/>
        <end position="179"/>
    </location>
</feature>
<dbReference type="InterPro" id="IPR004345">
    <property type="entry name" value="TB2_DP1_HVA22"/>
</dbReference>
<dbReference type="GO" id="GO:0009733">
    <property type="term" value="P:response to auxin"/>
    <property type="evidence" value="ECO:0007669"/>
    <property type="project" value="InterPro"/>
</dbReference>
<comment type="similarity">
    <text evidence="1">Belongs to the ARG7 family.</text>
</comment>
<dbReference type="PANTHER" id="PTHR47487">
    <property type="entry name" value="OS06G0651300 PROTEIN-RELATED"/>
    <property type="match status" value="1"/>
</dbReference>
<dbReference type="Gene3D" id="3.30.160.60">
    <property type="entry name" value="Classic Zinc Finger"/>
    <property type="match status" value="4"/>
</dbReference>
<protein>
    <recommendedName>
        <fullName evidence="8">C2H2-type domain-containing protein</fullName>
    </recommendedName>
</protein>
<dbReference type="Pfam" id="PF02519">
    <property type="entry name" value="Auxin_inducible"/>
    <property type="match status" value="1"/>
</dbReference>
<evidence type="ECO:0008006" key="8">
    <source>
        <dbReference type="Google" id="ProtNLM"/>
    </source>
</evidence>
<evidence type="ECO:0000256" key="1">
    <source>
        <dbReference type="ARBA" id="ARBA00006974"/>
    </source>
</evidence>
<feature type="transmembrane region" description="Helical" evidence="3">
    <location>
        <begin position="191"/>
        <end position="211"/>
    </location>
</feature>
<feature type="domain" description="U1-type" evidence="5">
    <location>
        <begin position="476"/>
        <end position="510"/>
    </location>
</feature>
<dbReference type="EMBL" id="CAEKDK010000008">
    <property type="protein sequence ID" value="CAB4289880.1"/>
    <property type="molecule type" value="Genomic_DNA"/>
</dbReference>
<feature type="domain" description="C2H2-type" evidence="4">
    <location>
        <begin position="479"/>
        <end position="503"/>
    </location>
</feature>
<keyword evidence="3" id="KW-1133">Transmembrane helix</keyword>
<evidence type="ECO:0000259" key="5">
    <source>
        <dbReference type="SMART" id="SM00451"/>
    </source>
</evidence>
<dbReference type="SMART" id="SM00355">
    <property type="entry name" value="ZnF_C2H2"/>
    <property type="match status" value="4"/>
</dbReference>
<gene>
    <name evidence="6" type="ORF">CURHAP_LOCUS49518</name>
</gene>
<dbReference type="Proteomes" id="UP000507222">
    <property type="component" value="Unassembled WGS sequence"/>
</dbReference>
<keyword evidence="3" id="KW-0812">Transmembrane</keyword>
<organism evidence="6 7">
    <name type="scientific">Prunus armeniaca</name>
    <name type="common">Apricot</name>
    <name type="synonym">Armeniaca vulgaris</name>
    <dbReference type="NCBI Taxonomy" id="36596"/>
    <lineage>
        <taxon>Eukaryota</taxon>
        <taxon>Viridiplantae</taxon>
        <taxon>Streptophyta</taxon>
        <taxon>Embryophyta</taxon>
        <taxon>Tracheophyta</taxon>
        <taxon>Spermatophyta</taxon>
        <taxon>Magnoliopsida</taxon>
        <taxon>eudicotyledons</taxon>
        <taxon>Gunneridae</taxon>
        <taxon>Pentapetalae</taxon>
        <taxon>rosids</taxon>
        <taxon>fabids</taxon>
        <taxon>Rosales</taxon>
        <taxon>Rosaceae</taxon>
        <taxon>Amygdaloideae</taxon>
        <taxon>Amygdaleae</taxon>
        <taxon>Prunus</taxon>
    </lineage>
</organism>
<feature type="region of interest" description="Disordered" evidence="2">
    <location>
        <begin position="426"/>
        <end position="445"/>
    </location>
</feature>
<dbReference type="GO" id="GO:0008270">
    <property type="term" value="F:zinc ion binding"/>
    <property type="evidence" value="ECO:0007669"/>
    <property type="project" value="InterPro"/>
</dbReference>
<dbReference type="Pfam" id="PF03134">
    <property type="entry name" value="TB2_DP1_HVA22"/>
    <property type="match status" value="1"/>
</dbReference>
<dbReference type="SUPFAM" id="SSF57667">
    <property type="entry name" value="beta-beta-alpha zinc fingers"/>
    <property type="match status" value="4"/>
</dbReference>
<feature type="compositionally biased region" description="Basic and acidic residues" evidence="2">
    <location>
        <begin position="432"/>
        <end position="441"/>
    </location>
</feature>
<dbReference type="InterPro" id="IPR003676">
    <property type="entry name" value="SAUR_fam"/>
</dbReference>
<feature type="domain" description="C2H2-type" evidence="4">
    <location>
        <begin position="612"/>
        <end position="636"/>
    </location>
</feature>
<feature type="transmembrane region" description="Helical" evidence="3">
    <location>
        <begin position="117"/>
        <end position="141"/>
    </location>
</feature>
<evidence type="ECO:0000313" key="7">
    <source>
        <dbReference type="Proteomes" id="UP000507222"/>
    </source>
</evidence>
<dbReference type="SMART" id="SM00451">
    <property type="entry name" value="ZnF_U1"/>
    <property type="match status" value="4"/>
</dbReference>
<feature type="domain" description="U1-type" evidence="5">
    <location>
        <begin position="523"/>
        <end position="556"/>
    </location>
</feature>
<dbReference type="AlphaFoldDB" id="A0A6J5VL64"/>
<feature type="domain" description="U1-type" evidence="5">
    <location>
        <begin position="563"/>
        <end position="597"/>
    </location>
</feature>
<dbReference type="Pfam" id="PF12874">
    <property type="entry name" value="zf-met"/>
    <property type="match status" value="4"/>
</dbReference>
<proteinExistence type="inferred from homology"/>
<reference evidence="6 7" key="1">
    <citation type="submission" date="2020-05" db="EMBL/GenBank/DDBJ databases">
        <authorList>
            <person name="Campoy J."/>
            <person name="Schneeberger K."/>
            <person name="Spophaly S."/>
        </authorList>
    </citation>
    <scope>NUCLEOTIDE SEQUENCE [LARGE SCALE GENOMIC DNA]</scope>
    <source>
        <strain evidence="6">PruArmRojPasFocal</strain>
    </source>
</reference>
<sequence>MNPASLVKEKLMFFINKLCKSHSKKHGVVPKGHIPVYVEGKRYKVPLKYLSRPAFQKLIEKSQTDVLDPKIEGPLVLRCTADDFHKSLENFKEGLSFSKTFKFQSQRTEKQKLKMGFVGLLGISLLQCFDVLAWPLLALVYPLCCSIKAIETNSISDNQKLNTYWVVFSLILLFQNAFLKLLEWLPLWPYIRIMIVFWLVMPHFDGAFYVYKHVVCPCLTMDSQIVTNWFNERRKELLFRAEGERYVRENVPEALETIACKVSQAEPNLTGTENSKYTSRETKEKAMEVAADREVLITPPSKKSQNEWTCAISQVTTPSGTTVNSQLYCQKHKAAYDALKLKSEAEPTLTQIENSKFAAMEAKVKTMEVATGREVLESSVEVQKELTRALCVATTPSEATLDPELEERKPKVIINEMVQGHENTIPASVTKTSDESKEKPAEGVSGDGLKRNIIINFKENVQGQQQNPNIVLRMKGSRLWCNICLVGCSGKIDLMSHLNGRKHKENVQELQQQNANEAPRNNDSALWCNICHVRCSEINMASHLNGRKHKENVQEPQNPRKNEPPLWCKICSIGCSGKIHLASHLNGKKHKDKVQAQQQNADIVQWKNDPPLWCKVCDVSCYTEFDMASHLSRRKHWERLSTRMQIVER</sequence>
<keyword evidence="3" id="KW-0472">Membrane</keyword>
<evidence type="ECO:0000259" key="4">
    <source>
        <dbReference type="SMART" id="SM00355"/>
    </source>
</evidence>
<feature type="domain" description="U1-type" evidence="5">
    <location>
        <begin position="609"/>
        <end position="643"/>
    </location>
</feature>
<evidence type="ECO:0000256" key="3">
    <source>
        <dbReference type="SAM" id="Phobius"/>
    </source>
</evidence>
<dbReference type="InterPro" id="IPR036236">
    <property type="entry name" value="Znf_C2H2_sf"/>
</dbReference>
<dbReference type="GO" id="GO:0003676">
    <property type="term" value="F:nucleic acid binding"/>
    <property type="evidence" value="ECO:0007669"/>
    <property type="project" value="InterPro"/>
</dbReference>
<evidence type="ECO:0000313" key="6">
    <source>
        <dbReference type="EMBL" id="CAB4289880.1"/>
    </source>
</evidence>
<dbReference type="InterPro" id="IPR013087">
    <property type="entry name" value="Znf_C2H2_type"/>
</dbReference>
<dbReference type="InterPro" id="IPR003604">
    <property type="entry name" value="Matrin/U1-like-C_Znf_C2H2"/>
</dbReference>
<feature type="domain" description="C2H2-type" evidence="4">
    <location>
        <begin position="526"/>
        <end position="549"/>
    </location>
</feature>
<accession>A0A6J5VL64</accession>